<proteinExistence type="predicted"/>
<dbReference type="Proteomes" id="UP000005532">
    <property type="component" value="Unassembled WGS sequence"/>
</dbReference>
<evidence type="ECO:0000313" key="1">
    <source>
        <dbReference type="EMBL" id="EER47137.1"/>
    </source>
</evidence>
<accession>C5S1U7</accession>
<organism evidence="1 2">
    <name type="scientific">Actinobacillus minor NM305</name>
    <dbReference type="NCBI Taxonomy" id="637911"/>
    <lineage>
        <taxon>Bacteria</taxon>
        <taxon>Pseudomonadati</taxon>
        <taxon>Pseudomonadota</taxon>
        <taxon>Gammaproteobacteria</taxon>
        <taxon>Pasteurellales</taxon>
        <taxon>Pasteurellaceae</taxon>
        <taxon>Actinobacillus</taxon>
    </lineage>
</organism>
<dbReference type="EMBL" id="ACQL01000093">
    <property type="protein sequence ID" value="EER47137.1"/>
    <property type="molecule type" value="Genomic_DNA"/>
</dbReference>
<name>C5S1U7_9PAST</name>
<protein>
    <submittedName>
        <fullName evidence="1">Uncharacterized protein</fullName>
    </submittedName>
</protein>
<reference evidence="1 2" key="1">
    <citation type="journal article" date="2010" name="Vet. Microbiol.">
        <title>Production of haemolysins by strains of the Actinobacillus minor/porcitonsillarum complex.</title>
        <authorList>
            <person name="Arya G."/>
            <person name="Niven D.F."/>
        </authorList>
    </citation>
    <scope>NUCLEOTIDE SEQUENCE [LARGE SCALE GENOMIC DNA]</scope>
    <source>
        <strain evidence="1 2">NM305</strain>
    </source>
</reference>
<evidence type="ECO:0000313" key="2">
    <source>
        <dbReference type="Proteomes" id="UP000005532"/>
    </source>
</evidence>
<dbReference type="AlphaFoldDB" id="C5S1U7"/>
<comment type="caution">
    <text evidence="1">The sequence shown here is derived from an EMBL/GenBank/DDBJ whole genome shotgun (WGS) entry which is preliminary data.</text>
</comment>
<gene>
    <name evidence="1" type="ORF">AM305_01594</name>
</gene>
<sequence>MFANFVTKKPACLSGFRLILFRFLATNTRTMLAHNGNNGGNRHHCKTVHSFSLNKA</sequence>